<feature type="transmembrane region" description="Helical" evidence="6">
    <location>
        <begin position="48"/>
        <end position="65"/>
    </location>
</feature>
<keyword evidence="5" id="KW-0067">ATP-binding</keyword>
<dbReference type="Gene3D" id="3.40.1700.10">
    <property type="entry name" value="DNA integrity scanning protein, DisA, N-terminal domain"/>
    <property type="match status" value="1"/>
</dbReference>
<sequence>MLLTSFDWPTLRSAVSIDVTEIVDIVVASVLIYGVLRLLRTTVNRMPLVVAVVMVGIYFTARAFGLFLTEMLLRTASLALFVLFAIAFQEDIRRAVLRWRHRRPSRTSVRSDRTTEDVDALVELALQSAEKRIGMLVVLQGREKLDHCVNGGIELLAPIKAILMQSIFDPHSPGHDGAIVIRDGRIVRMCVQLPLSENLDEAKLRGTRHSAGLGLSELTDAMVLIVSEERGEVSIARDGGLIEIASAAELKQRLEGFLAEMCPATHRPRLAKLLFRHSGLKLASLAIAALGWFVFARQGETIEQTFVVPIEYRNIPTNLCLDDRPPAEARVTLSGPEPAFALLSPSSLKIRVELGGYGAGVVNAHLTEADCVHPPDLSVYRIEPRVLHFRLIPCRPRPGEKVAVSALPLESRAN</sequence>
<keyword evidence="2" id="KW-0808">Transferase</keyword>
<evidence type="ECO:0000256" key="3">
    <source>
        <dbReference type="ARBA" id="ARBA00022695"/>
    </source>
</evidence>
<dbReference type="PROSITE" id="PS51794">
    <property type="entry name" value="DAC"/>
    <property type="match status" value="1"/>
</dbReference>
<gene>
    <name evidence="8" type="ORF">V5E97_38425</name>
</gene>
<keyword evidence="4" id="KW-0547">Nucleotide-binding</keyword>
<evidence type="ECO:0000313" key="8">
    <source>
        <dbReference type="EMBL" id="XBH04131.1"/>
    </source>
</evidence>
<protein>
    <submittedName>
        <fullName evidence="8">Diadenylate cyclase</fullName>
    </submittedName>
</protein>
<dbReference type="SUPFAM" id="SSF143597">
    <property type="entry name" value="YojJ-like"/>
    <property type="match status" value="1"/>
</dbReference>
<dbReference type="PANTHER" id="PTHR34185:SF1">
    <property type="entry name" value="DIADENYLATE CYCLASE"/>
    <property type="match status" value="1"/>
</dbReference>
<dbReference type="Gene3D" id="2.170.120.30">
    <property type="match status" value="1"/>
</dbReference>
<organism evidence="8">
    <name type="scientific">Singulisphaera sp. Ch08</name>
    <dbReference type="NCBI Taxonomy" id="3120278"/>
    <lineage>
        <taxon>Bacteria</taxon>
        <taxon>Pseudomonadati</taxon>
        <taxon>Planctomycetota</taxon>
        <taxon>Planctomycetia</taxon>
        <taxon>Isosphaerales</taxon>
        <taxon>Isosphaeraceae</taxon>
        <taxon>Singulisphaera</taxon>
    </lineage>
</organism>
<proteinExistence type="predicted"/>
<accession>A0AAU7CFV8</accession>
<evidence type="ECO:0000256" key="6">
    <source>
        <dbReference type="SAM" id="Phobius"/>
    </source>
</evidence>
<evidence type="ECO:0000256" key="1">
    <source>
        <dbReference type="ARBA" id="ARBA00000877"/>
    </source>
</evidence>
<keyword evidence="3" id="KW-0548">Nucleotidyltransferase</keyword>
<dbReference type="EMBL" id="CP155447">
    <property type="protein sequence ID" value="XBH04131.1"/>
    <property type="molecule type" value="Genomic_DNA"/>
</dbReference>
<feature type="transmembrane region" description="Helical" evidence="6">
    <location>
        <begin position="279"/>
        <end position="296"/>
    </location>
</feature>
<dbReference type="AlphaFoldDB" id="A0AAU7CFV8"/>
<evidence type="ECO:0000256" key="2">
    <source>
        <dbReference type="ARBA" id="ARBA00022679"/>
    </source>
</evidence>
<feature type="transmembrane region" description="Helical" evidence="6">
    <location>
        <begin position="71"/>
        <end position="88"/>
    </location>
</feature>
<dbReference type="PANTHER" id="PTHR34185">
    <property type="entry name" value="DIADENYLATE CYCLASE"/>
    <property type="match status" value="1"/>
</dbReference>
<dbReference type="GO" id="GO:0106408">
    <property type="term" value="F:diadenylate cyclase activity"/>
    <property type="evidence" value="ECO:0007669"/>
    <property type="project" value="UniProtKB-EC"/>
</dbReference>
<comment type="catalytic activity">
    <reaction evidence="1">
        <text>2 ATP = 3',3'-c-di-AMP + 2 diphosphate</text>
        <dbReference type="Rhea" id="RHEA:35655"/>
        <dbReference type="ChEBI" id="CHEBI:30616"/>
        <dbReference type="ChEBI" id="CHEBI:33019"/>
        <dbReference type="ChEBI" id="CHEBI:71500"/>
        <dbReference type="EC" id="2.7.7.85"/>
    </reaction>
</comment>
<evidence type="ECO:0000256" key="4">
    <source>
        <dbReference type="ARBA" id="ARBA00022741"/>
    </source>
</evidence>
<dbReference type="GO" id="GO:0004016">
    <property type="term" value="F:adenylate cyclase activity"/>
    <property type="evidence" value="ECO:0007669"/>
    <property type="project" value="TreeGrafter"/>
</dbReference>
<dbReference type="RefSeq" id="WP_406696879.1">
    <property type="nucleotide sequence ID" value="NZ_CP155447.1"/>
</dbReference>
<name>A0AAU7CFV8_9BACT</name>
<dbReference type="Pfam" id="PF02457">
    <property type="entry name" value="DAC"/>
    <property type="match status" value="1"/>
</dbReference>
<dbReference type="InterPro" id="IPR036888">
    <property type="entry name" value="DNA_integrity_DisA_N_sf"/>
</dbReference>
<dbReference type="InterPro" id="IPR050338">
    <property type="entry name" value="DisA"/>
</dbReference>
<keyword evidence="6" id="KW-0472">Membrane</keyword>
<feature type="domain" description="DAC" evidence="7">
    <location>
        <begin position="89"/>
        <end position="247"/>
    </location>
</feature>
<feature type="transmembrane region" description="Helical" evidence="6">
    <location>
        <begin position="15"/>
        <end position="36"/>
    </location>
</feature>
<dbReference type="InterPro" id="IPR003390">
    <property type="entry name" value="DNA_integrity_scan_DisA_N"/>
</dbReference>
<evidence type="ECO:0000256" key="5">
    <source>
        <dbReference type="ARBA" id="ARBA00022840"/>
    </source>
</evidence>
<keyword evidence="6" id="KW-1133">Transmembrane helix</keyword>
<keyword evidence="6" id="KW-0812">Transmembrane</keyword>
<reference evidence="8" key="1">
    <citation type="submission" date="2024-05" db="EMBL/GenBank/DDBJ databases">
        <title>Planctomycetes of the genus Singulisphaera possess chitinolytic capabilities.</title>
        <authorList>
            <person name="Ivanova A."/>
        </authorList>
    </citation>
    <scope>NUCLEOTIDE SEQUENCE</scope>
    <source>
        <strain evidence="8">Ch08T</strain>
    </source>
</reference>
<evidence type="ECO:0000259" key="7">
    <source>
        <dbReference type="PROSITE" id="PS51794"/>
    </source>
</evidence>
<dbReference type="GO" id="GO:0005524">
    <property type="term" value="F:ATP binding"/>
    <property type="evidence" value="ECO:0007669"/>
    <property type="project" value="UniProtKB-KW"/>
</dbReference>